<keyword evidence="2" id="KW-1185">Reference proteome</keyword>
<dbReference type="Proteomes" id="UP001165101">
    <property type="component" value="Unassembled WGS sequence"/>
</dbReference>
<gene>
    <name evidence="1" type="ORF">Cboi01_000099300</name>
</gene>
<protein>
    <submittedName>
        <fullName evidence="1">Unnamed protein product</fullName>
    </submittedName>
</protein>
<comment type="caution">
    <text evidence="1">The sequence shown here is derived from an EMBL/GenBank/DDBJ whole genome shotgun (WGS) entry which is preliminary data.</text>
</comment>
<evidence type="ECO:0000313" key="2">
    <source>
        <dbReference type="Proteomes" id="UP001165101"/>
    </source>
</evidence>
<proteinExistence type="predicted"/>
<accession>A0ACB5THL1</accession>
<dbReference type="EMBL" id="BSXV01000324">
    <property type="protein sequence ID" value="GME88610.1"/>
    <property type="molecule type" value="Genomic_DNA"/>
</dbReference>
<organism evidence="1 2">
    <name type="scientific">Candida boidinii</name>
    <name type="common">Yeast</name>
    <dbReference type="NCBI Taxonomy" id="5477"/>
    <lineage>
        <taxon>Eukaryota</taxon>
        <taxon>Fungi</taxon>
        <taxon>Dikarya</taxon>
        <taxon>Ascomycota</taxon>
        <taxon>Saccharomycotina</taxon>
        <taxon>Pichiomycetes</taxon>
        <taxon>Pichiales</taxon>
        <taxon>Pichiaceae</taxon>
        <taxon>Ogataea</taxon>
        <taxon>Ogataea/Candida clade</taxon>
    </lineage>
</organism>
<name>A0ACB5THL1_CANBO</name>
<reference evidence="1" key="1">
    <citation type="submission" date="2023-04" db="EMBL/GenBank/DDBJ databases">
        <title>Candida boidinii NBRC 1967.</title>
        <authorList>
            <person name="Ichikawa N."/>
            <person name="Sato H."/>
            <person name="Tonouchi N."/>
        </authorList>
    </citation>
    <scope>NUCLEOTIDE SEQUENCE</scope>
    <source>
        <strain evidence="1">NBRC 1967</strain>
    </source>
</reference>
<sequence length="501" mass="56751">MTHCKQRWRDKKLLDVFTQEFRLYPESYYVNAIEQGKVTLNNKVANLDSIIRNGDLISHRMHRHEPPVSSREIKIVYQDDEIIVIDKPSGIPVHPTGRFRHNTITKILEKDYNIKAHPCNRLDRLTSGLMILGKTAKGADKMVKQMREREISKQYIAKVVGEFPLGDNIIVDKPLKTVDPRLAFNLVDEVDGKPAKTIFKRISYDGSKFSLVLCKPLTGRTHQIRVHLQYLGYPIANDPLYSSPLIWGENLGKNGEFDVKEIQEKLNKIGKIEPATSWLHQENTSGEFLNDDVCETCNGEIYTDPGPNDLDLWLHAYKYASTNISTDGNDTVVSNTKNWSYQTALPDWALDDCKKFMELAIEEAKNCADTTTAFSVGAVLVKDNQVLSTGYSRELLGNTHAEQCALEKYFKKTGETDVPPGTVIYTTMEPCSERLSGNLPCTDRILKTNIKTVFVGVMEPDTFIKNNIGYEKLVSHGVSYIHIPGYEKMCLDIAFKGHEKK</sequence>
<evidence type="ECO:0000313" key="1">
    <source>
        <dbReference type="EMBL" id="GME88610.1"/>
    </source>
</evidence>